<accession>A0ABD2BLD3</accession>
<dbReference type="Proteomes" id="UP001607303">
    <property type="component" value="Unassembled WGS sequence"/>
</dbReference>
<proteinExistence type="predicted"/>
<protein>
    <submittedName>
        <fullName evidence="1">Uncharacterized protein</fullName>
    </submittedName>
</protein>
<sequence>MTQTEYTFIRLAHPKVDVTKYDKERKNVSFEFGANFEMISMLTLDWFANKYPAYHHTVISTAMSAQIRMKTRIIGGKRFRISVYNNNFNEIEEETEKRREKMNDLEVEGGSFLLWKD</sequence>
<evidence type="ECO:0000313" key="2">
    <source>
        <dbReference type="Proteomes" id="UP001607303"/>
    </source>
</evidence>
<keyword evidence="2" id="KW-1185">Reference proteome</keyword>
<name>A0ABD2BLD3_VESMC</name>
<evidence type="ECO:0000313" key="1">
    <source>
        <dbReference type="EMBL" id="KAL2733577.1"/>
    </source>
</evidence>
<dbReference type="EMBL" id="JAYRBN010000073">
    <property type="protein sequence ID" value="KAL2733577.1"/>
    <property type="molecule type" value="Genomic_DNA"/>
</dbReference>
<reference evidence="1 2" key="1">
    <citation type="journal article" date="2024" name="Ann. Entomol. Soc. Am.">
        <title>Genomic analyses of the southern and eastern yellowjacket wasps (Hymenoptera: Vespidae) reveal evolutionary signatures of social life.</title>
        <authorList>
            <person name="Catto M.A."/>
            <person name="Caine P.B."/>
            <person name="Orr S.E."/>
            <person name="Hunt B.G."/>
            <person name="Goodisman M.A.D."/>
        </authorList>
    </citation>
    <scope>NUCLEOTIDE SEQUENCE [LARGE SCALE GENOMIC DNA]</scope>
    <source>
        <strain evidence="1">232</strain>
        <tissue evidence="1">Head and thorax</tissue>
    </source>
</reference>
<gene>
    <name evidence="1" type="ORF">V1477_014011</name>
</gene>
<organism evidence="1 2">
    <name type="scientific">Vespula maculifrons</name>
    <name type="common">Eastern yellow jacket</name>
    <name type="synonym">Wasp</name>
    <dbReference type="NCBI Taxonomy" id="7453"/>
    <lineage>
        <taxon>Eukaryota</taxon>
        <taxon>Metazoa</taxon>
        <taxon>Ecdysozoa</taxon>
        <taxon>Arthropoda</taxon>
        <taxon>Hexapoda</taxon>
        <taxon>Insecta</taxon>
        <taxon>Pterygota</taxon>
        <taxon>Neoptera</taxon>
        <taxon>Endopterygota</taxon>
        <taxon>Hymenoptera</taxon>
        <taxon>Apocrita</taxon>
        <taxon>Aculeata</taxon>
        <taxon>Vespoidea</taxon>
        <taxon>Vespidae</taxon>
        <taxon>Vespinae</taxon>
        <taxon>Vespula</taxon>
    </lineage>
</organism>
<comment type="caution">
    <text evidence="1">The sequence shown here is derived from an EMBL/GenBank/DDBJ whole genome shotgun (WGS) entry which is preliminary data.</text>
</comment>
<dbReference type="AlphaFoldDB" id="A0ABD2BLD3"/>